<dbReference type="Proteomes" id="UP000824533">
    <property type="component" value="Linkage Group LG04"/>
</dbReference>
<comment type="caution">
    <text evidence="1">The sequence shown here is derived from an EMBL/GenBank/DDBJ whole genome shotgun (WGS) entry which is preliminary data.</text>
</comment>
<keyword evidence="2" id="KW-1185">Reference proteome</keyword>
<organism evidence="1 2">
    <name type="scientific">Dendrolimus kikuchii</name>
    <dbReference type="NCBI Taxonomy" id="765133"/>
    <lineage>
        <taxon>Eukaryota</taxon>
        <taxon>Metazoa</taxon>
        <taxon>Ecdysozoa</taxon>
        <taxon>Arthropoda</taxon>
        <taxon>Hexapoda</taxon>
        <taxon>Insecta</taxon>
        <taxon>Pterygota</taxon>
        <taxon>Neoptera</taxon>
        <taxon>Endopterygota</taxon>
        <taxon>Lepidoptera</taxon>
        <taxon>Glossata</taxon>
        <taxon>Ditrysia</taxon>
        <taxon>Bombycoidea</taxon>
        <taxon>Lasiocampidae</taxon>
        <taxon>Dendrolimus</taxon>
    </lineage>
</organism>
<name>A0ACC1DDF8_9NEOP</name>
<evidence type="ECO:0000313" key="2">
    <source>
        <dbReference type="Proteomes" id="UP000824533"/>
    </source>
</evidence>
<reference evidence="1 2" key="1">
    <citation type="journal article" date="2021" name="Front. Genet.">
        <title>Chromosome-Level Genome Assembly Reveals Significant Gene Expansion in the Toll and IMD Signaling Pathways of Dendrolimus kikuchii.</title>
        <authorList>
            <person name="Zhou J."/>
            <person name="Wu P."/>
            <person name="Xiong Z."/>
            <person name="Liu N."/>
            <person name="Zhao N."/>
            <person name="Ji M."/>
            <person name="Qiu Y."/>
            <person name="Yang B."/>
        </authorList>
    </citation>
    <scope>NUCLEOTIDE SEQUENCE [LARGE SCALE GENOMIC DNA]</scope>
    <source>
        <strain evidence="1">Ann1</strain>
    </source>
</reference>
<protein>
    <submittedName>
        <fullName evidence="1">Uncharacterized protein</fullName>
    </submittedName>
</protein>
<gene>
    <name evidence="1" type="ORF">K1T71_002705</name>
</gene>
<proteinExistence type="predicted"/>
<accession>A0ACC1DDF8</accession>
<sequence length="2273" mass="254200">MFKWGVKIKDCKWIKSVVYTYESSMLKSRERDPRGPVPPTPTGGRHVMRSTITAPMMRPVTPIQKAAHHKPEPDYEVVEFPTEQYVNAKLQPPPPPPPRPPTGHPVDAGASCGLCGGGGARVRCTECGRRALCASCDDMYHRHPKRRNHQRLALSSSQLRDERPPLPPKTAPPVPPPRRHKISGDRLSSSPRPPSADQRRNTLSHISTTGPRGQTPQMLSNNHMTVQPVQQQMPLHLQTKISHTPTLNHLGSMPFLPTPMPHVQVPAPQISHVVHHNTLEHPNAVWNRQRGSLQAFNLHPNTVPQKEMWENAESVSTVHGWARPMQRGASLLELGGGGGPAPCAGCAQCAPSPWRYGSCANLDNSWAGGAAGWPSPFCGPPHAHSPAHDPHGHPHFFRHTPQTPQPYRRVDSRGVSRAASRAGSRAASPAMSVRSRASRRTKHHTPSPQRLPSSDADSESESDSDHEPPKKIQEKNNSLGLVPPPPSANWQCEHCTFVNEPGVRVCVVCCRTPTTNPKVIAADITQSVEKLKIDNGLSSPRISEETREEQTKKSKNSKLKKERTSTGCGPSPPREQSIPKKQQQNIATNRLETPTREQVENKQIELNLAKHDMAVGPSPPREVQSVRHNIGTGPSPPKEYSKTVRVSPYRDTKERVMEAPKLESVSVGPSPPRENRSTMSPHNSNTNNLVTAMQKKSTGTSPPRGDTIENSSNRKSKVSTTGTSPPPQTISTQTYEVPSTWDRAPSASRSRPRRRFRDDARRERSQSRHSLSSDTRESERSVRTVGASGRWEWRERDSSPGAEWADSNYSRLSRRASHLDLRRSRAARRSGFYGSEAASPEPSATRAASLEALAGSNAQRETERGLELARLMSEAERLGFSAAEVQAALVQSPAAPLAWLRSRWPSLCAGVRGAAARLAPGAQLSDLEVRAALARHRGAMWPAVTECVERHRRQTDAMSISEGRMRGRVWGSPTGADDDAAPPRGLSRRSPRSRAEDSSDEFEPPATSRFREDDWMYLPLDVNVRDAHKIDWERNLMATVIPYDSTFEAAEDVALKLKYLLEDAGVPPIDERLILQGLLSDNTILDIKEDINTTNIKPHTFDLSQSENDFIDAYNALTKSKPLPNISVNKSTKTTEHPNSELFNKTELTKLSANDTSNTEIITSMNIVEIKNDKKMEQDNGTEPEVILEQAMFYEKKNKSNENLNENNYNGNNTLDVKEIFQTDIQIITNLQPIEEQIQTTTSLGSENFMDVNTDQKVLTDDRTKNLNDIVDNTQRLIQQMKEEINSDINSLDGRNMSQSEFETSSNDEQESTYSDTEERSSDSSTDKNEASSSEDIDDEALSKELDRSNVLNRTSSEDNEQFEEAMDHLDNQIEEFKSTNIELLDSIARSLQEEHTISVMLPESIENNLKIQDLNNNMYVEVNSFEEIYAELNSDRVNQDEQPKVLPLLIHENQHTTANESKKTEDNQQIIQDNINTSKQLKLSKQVMRLIEYKIMNPSIITFMENMVPKYNAKPGFIKVEEDTIATEEIKSKETVSENTESDSDNGSNESLGSQAEKVPLNDVSPDSDSTLTDSEKSRSASPSQIISDQTPDIVEQKDEAHVDKIIITPSMEGNTKFLQQTEIEHTQTKYKNELNTETQVAPQLEQISQSLNDESIVLTEPQSENNINKNTIIIKSHIPKFIKTAPSTKPKVEKIAPKLLVSKVPIRRTSIKQYPAPAPPKSHFGTVQNGHIKQLQSKLFNGKVPKAPTIPSGTIEPKPSTSTLNKKKTAPPPPVQMSPSTQPKSSKKDQFFRETCRTEDEWTESDSEESPPLGEKQKEEQETLAPSPPPPITLRRVSGQLIDLATVRLPEGSPERQARMLLAEGATETWEQAHLAVELISRGTEQSAALLAALECAHLDAALTYLHQDCELCASRLPEHEMVSMFRCTHRCCRECARHYFTVQITERSIADCVCPYCKEPELENLPDDDWLDYFAHLDILLKSLLESEVHELFQRKLRDRTLARDPNFKWCVVCSSGFFVHPKQKKLRCPECRSVTCASCRKPWTANHEGLSCEQYARWLDDNDPERSVAAVQQHLRENGLECPRCHFKYSLSRGGCMHFTCTQCKFEFCYGCGKPFTMGARCGLSEYCAKLGLHAHHPRNCLFYLRDKEPHELQTLLQMNNVSYETEPAEGSSSRCPIQLQRETPTGLVDGICGSEVPPNYAGLCKAHYVEYLAGRARTLDPIPIMDVPELVAELRRRALPLPERGPWDTDPIYAGMCAEIVREKIPLD</sequence>
<dbReference type="EMBL" id="CM034390">
    <property type="protein sequence ID" value="KAJ0181983.1"/>
    <property type="molecule type" value="Genomic_DNA"/>
</dbReference>
<evidence type="ECO:0000313" key="1">
    <source>
        <dbReference type="EMBL" id="KAJ0181983.1"/>
    </source>
</evidence>